<dbReference type="Gene3D" id="3.30.390.110">
    <property type="match status" value="1"/>
</dbReference>
<reference evidence="6 7" key="1">
    <citation type="journal article" date="2001" name="Nature">
        <title>The highly reduced genome of an enslaved algal nucleus.</title>
        <authorList>
            <person name="Douglas S."/>
            <person name="Zauner S."/>
            <person name="Fraunholz M."/>
            <person name="Beaton M."/>
            <person name="Penny S."/>
            <person name="Deng L."/>
            <person name="Wu X."/>
            <person name="Reith M."/>
            <person name="Cavalier-Smith T."/>
            <person name="Maier U."/>
        </authorList>
    </citation>
    <scope>NUCLEOTIDE SEQUENCE [LARGE SCALE GENOMIC DNA]</scope>
</reference>
<dbReference type="GO" id="GO:0000460">
    <property type="term" value="P:maturation of 5.8S rRNA"/>
    <property type="evidence" value="ECO:0007669"/>
    <property type="project" value="TreeGrafter"/>
</dbReference>
<protein>
    <recommendedName>
        <fullName evidence="4">Protein MAK16 homolog</fullName>
    </recommendedName>
</protein>
<dbReference type="InterPro" id="IPR006958">
    <property type="entry name" value="Mak16"/>
</dbReference>
<dbReference type="InterPro" id="IPR029004">
    <property type="entry name" value="Ribosomal_eL28/Mak16"/>
</dbReference>
<evidence type="ECO:0000256" key="2">
    <source>
        <dbReference type="ARBA" id="ARBA00005514"/>
    </source>
</evidence>
<dbReference type="EMBL" id="AF083031">
    <property type="protein sequence ID" value="AAK39761.1"/>
    <property type="molecule type" value="Genomic_DNA"/>
</dbReference>
<dbReference type="Pfam" id="PF01778">
    <property type="entry name" value="Ribosomal_L28e"/>
    <property type="match status" value="1"/>
</dbReference>
<accession>Q98S18</accession>
<evidence type="ECO:0000313" key="6">
    <source>
        <dbReference type="EMBL" id="AAK39761.1"/>
    </source>
</evidence>
<evidence type="ECO:0000259" key="5">
    <source>
        <dbReference type="Pfam" id="PF01778"/>
    </source>
</evidence>
<dbReference type="Proteomes" id="UP000242167">
    <property type="component" value="Nucleomorph 3"/>
</dbReference>
<gene>
    <name evidence="6" type="primary">mak16</name>
</gene>
<evidence type="ECO:0000256" key="1">
    <source>
        <dbReference type="ARBA" id="ARBA00004123"/>
    </source>
</evidence>
<dbReference type="PANTHER" id="PTHR23405">
    <property type="entry name" value="MAINTENANCE OF KILLER 16 MAK16 PROTEIN-RELATED"/>
    <property type="match status" value="1"/>
</dbReference>
<comment type="subcellular location">
    <subcellularLocation>
        <location evidence="1">Nucleus</location>
    </subcellularLocation>
</comment>
<organism evidence="6 7">
    <name type="scientific">Guillardia theta</name>
    <name type="common">Cryptophyte</name>
    <name type="synonym">Cryptomonas phi</name>
    <dbReference type="NCBI Taxonomy" id="55529"/>
    <lineage>
        <taxon>Eukaryota</taxon>
        <taxon>Cryptophyceae</taxon>
        <taxon>Pyrenomonadales</taxon>
        <taxon>Geminigeraceae</taxon>
        <taxon>Guillardia</taxon>
    </lineage>
</organism>
<dbReference type="PIR" id="C90134">
    <property type="entry name" value="C90134"/>
</dbReference>
<dbReference type="GO" id="GO:0000470">
    <property type="term" value="P:maturation of LSU-rRNA"/>
    <property type="evidence" value="ECO:0007669"/>
    <property type="project" value="TreeGrafter"/>
</dbReference>
<dbReference type="PANTHER" id="PTHR23405:SF4">
    <property type="entry name" value="PROTEIN MAK16 HOMOLOG"/>
    <property type="match status" value="1"/>
</dbReference>
<keyword evidence="3 4" id="KW-0539">Nucleus</keyword>
<keyword evidence="6" id="KW-0542">Nucleomorph</keyword>
<feature type="domain" description="Ribosomal eL28/Mak16" evidence="5">
    <location>
        <begin position="9"/>
        <end position="121"/>
    </location>
</feature>
<geneLocation type="nucleomorph" evidence="6"/>
<dbReference type="AlphaFoldDB" id="Q98S18"/>
<dbReference type="GO" id="GO:0005730">
    <property type="term" value="C:nucleolus"/>
    <property type="evidence" value="ECO:0007669"/>
    <property type="project" value="UniProtKB-UniRule"/>
</dbReference>
<dbReference type="GeneID" id="857234"/>
<name>Q98S18_GUITH</name>
<proteinExistence type="inferred from homology"/>
<evidence type="ECO:0000313" key="7">
    <source>
        <dbReference type="Proteomes" id="UP000242167"/>
    </source>
</evidence>
<evidence type="ECO:0000256" key="3">
    <source>
        <dbReference type="ARBA" id="ARBA00023242"/>
    </source>
</evidence>
<dbReference type="PIRSF" id="PIRSF003352">
    <property type="entry name" value="MAK16"/>
    <property type="match status" value="1"/>
</dbReference>
<dbReference type="RefSeq" id="XP_001713452.1">
    <property type="nucleotide sequence ID" value="XM_001713400.1"/>
</dbReference>
<comment type="similarity">
    <text evidence="2 4">Belongs to the MAK16 family.</text>
</comment>
<evidence type="ECO:0000256" key="4">
    <source>
        <dbReference type="PIRNR" id="PIRNR003352"/>
    </source>
</evidence>
<sequence length="215" mass="26084">MDRNITDLVLWEIIGSDKFCSFKTKRDNHKFCSNKYNINGFCSKQLCPLSNSFYATIIRKKSRLFLFIKTGMYSKFPSKIWKKYELSRNYLKALSQVDMKLAYWPEYFVFKNKQKLTRFYQIIIKEKITKIRQIEQDIKTSKNLLIYKDSNLQKEYFLQKTLEHELLKRLHTGMYGNLYHKIPILRWKNEINFKISHTNKIHELEKLINIKKLMV</sequence>
<dbReference type="GO" id="GO:0030687">
    <property type="term" value="C:preribosome, large subunit precursor"/>
    <property type="evidence" value="ECO:0007669"/>
    <property type="project" value="TreeGrafter"/>
</dbReference>